<dbReference type="EMBL" id="JBHRTO010000002">
    <property type="protein sequence ID" value="MFC3182431.1"/>
    <property type="molecule type" value="Genomic_DNA"/>
</dbReference>
<protein>
    <recommendedName>
        <fullName evidence="1">Rad50/SbcC-type AAA domain-containing protein</fullName>
    </recommendedName>
</protein>
<dbReference type="SUPFAM" id="SSF52540">
    <property type="entry name" value="P-loop containing nucleoside triphosphate hydrolases"/>
    <property type="match status" value="1"/>
</dbReference>
<gene>
    <name evidence="2" type="ORF">ACFOGH_15625</name>
</gene>
<dbReference type="Pfam" id="PF13476">
    <property type="entry name" value="AAA_23"/>
    <property type="match status" value="1"/>
</dbReference>
<dbReference type="InterPro" id="IPR027417">
    <property type="entry name" value="P-loop_NTPase"/>
</dbReference>
<organism evidence="2 3">
    <name type="scientific">Cypionkella sinensis</name>
    <dbReference type="NCBI Taxonomy" id="1756043"/>
    <lineage>
        <taxon>Bacteria</taxon>
        <taxon>Pseudomonadati</taxon>
        <taxon>Pseudomonadota</taxon>
        <taxon>Alphaproteobacteria</taxon>
        <taxon>Rhodobacterales</taxon>
        <taxon>Paracoccaceae</taxon>
        <taxon>Cypionkella</taxon>
    </lineage>
</organism>
<evidence type="ECO:0000313" key="2">
    <source>
        <dbReference type="EMBL" id="MFC3182431.1"/>
    </source>
</evidence>
<evidence type="ECO:0000259" key="1">
    <source>
        <dbReference type="Pfam" id="PF13476"/>
    </source>
</evidence>
<comment type="caution">
    <text evidence="2">The sequence shown here is derived from an EMBL/GenBank/DDBJ whole genome shotgun (WGS) entry which is preliminary data.</text>
</comment>
<dbReference type="RefSeq" id="WP_380074099.1">
    <property type="nucleotide sequence ID" value="NZ_JBHRTO010000002.1"/>
</dbReference>
<reference evidence="3" key="1">
    <citation type="journal article" date="2019" name="Int. J. Syst. Evol. Microbiol.">
        <title>The Global Catalogue of Microorganisms (GCM) 10K type strain sequencing project: providing services to taxonomists for standard genome sequencing and annotation.</title>
        <authorList>
            <consortium name="The Broad Institute Genomics Platform"/>
            <consortium name="The Broad Institute Genome Sequencing Center for Infectious Disease"/>
            <person name="Wu L."/>
            <person name="Ma J."/>
        </authorList>
    </citation>
    <scope>NUCLEOTIDE SEQUENCE [LARGE SCALE GENOMIC DNA]</scope>
    <source>
        <strain evidence="3">KCTC 52039</strain>
    </source>
</reference>
<keyword evidence="3" id="KW-1185">Reference proteome</keyword>
<sequence length="548" mass="60561">MTDAAPAPAAQAPAAAAQAAAPAAAPAAPAIKPPRIKSFTLCDFRAFAGPEPVTFQLDGKNLLIYGENGAGKSSVFYALDEFFSVARRNPQARKERLLGLKNVFSGLPETGVRIGVEFDDGKPAADWTTIRHPVDITPTADDRVKNAAYRKAILDYRSLLDTNYRHGDGPVNLFDVCINLLLRDFEALHDGKQRKIFDLWSELLELADVGSRDRKRLSKTEKPKVLALLPSINQGLRDAVAAVQPKIDPLLKALGWKDLDGIVLDVPGITYKDDVTVPPLDRIQTREIGITMNFRNQPVDRPQLFLNEARLSALALAIYLAGRKVCAATLQADTPRLIVLDDVLIGLDQSNRLPVIDVLADHFQDWQIILLTHDRTWFEMARTYQRQHNADRFWKYMRIHSDDNPTRAPVVFSVSSSAAVDAIKTAEGFLRDGHLNAAANYSRIAAEFGLREFCEIKKLQTTYRQQPDKTPFSELLAAAKAHSATQNGGKFDAVLASIEEFTSMLLNPLSHGGVNSLTAHEVHRAIVEVEKLLFSLKVAPYGAKPRYS</sequence>
<dbReference type="Proteomes" id="UP001595547">
    <property type="component" value="Unassembled WGS sequence"/>
</dbReference>
<name>A0ABV7J0V4_9RHOB</name>
<dbReference type="PANTHER" id="PTHR32182">
    <property type="entry name" value="DNA REPLICATION AND REPAIR PROTEIN RECF"/>
    <property type="match status" value="1"/>
</dbReference>
<evidence type="ECO:0000313" key="3">
    <source>
        <dbReference type="Proteomes" id="UP001595547"/>
    </source>
</evidence>
<proteinExistence type="predicted"/>
<feature type="domain" description="Rad50/SbcC-type AAA" evidence="1">
    <location>
        <begin position="40"/>
        <end position="79"/>
    </location>
</feature>
<dbReference type="Gene3D" id="3.40.50.300">
    <property type="entry name" value="P-loop containing nucleotide triphosphate hydrolases"/>
    <property type="match status" value="1"/>
</dbReference>
<dbReference type="PANTHER" id="PTHR32182:SF0">
    <property type="entry name" value="DNA REPLICATION AND REPAIR PROTEIN RECF"/>
    <property type="match status" value="1"/>
</dbReference>
<accession>A0ABV7J0V4</accession>
<dbReference type="InterPro" id="IPR038729">
    <property type="entry name" value="Rad50/SbcC_AAA"/>
</dbReference>